<reference evidence="2 3" key="1">
    <citation type="submission" date="2017-04" db="EMBL/GenBank/DDBJ databases">
        <title>Genomic insights into metabolism of Thermodesulfobium acidiphilum.</title>
        <authorList>
            <person name="Toshchakov S.V."/>
            <person name="Frolov E.N."/>
            <person name="Kublanov I.V."/>
            <person name="Samarov N.I."/>
            <person name="Novikov A."/>
            <person name="Lebedinsky A.V."/>
            <person name="Bonch-Osmolovskaya E.A."/>
            <person name="Chernyh N.A."/>
        </authorList>
    </citation>
    <scope>NUCLEOTIDE SEQUENCE [LARGE SCALE GENOMIC DNA]</scope>
    <source>
        <strain evidence="2 3">3127-1</strain>
    </source>
</reference>
<dbReference type="InterPro" id="IPR053136">
    <property type="entry name" value="UTP_pyrophosphatase-like"/>
</dbReference>
<dbReference type="KEGG" id="taci:TDSAC_1689"/>
<name>A0A2R4W2N8_THEAF</name>
<dbReference type="PANTHER" id="PTHR30399">
    <property type="entry name" value="UNCHARACTERIZED PROTEIN YGJP"/>
    <property type="match status" value="1"/>
</dbReference>
<sequence>MEDIKLEKIIRSKRKTIALQITDNATLIVKAPFGIDEKRIWEVIQKHSNWIENKKKEIEARDLKVLKKEFVNGEGFLYLGKYYKLYIVDNQDIPLKLEDNFYLSRSFLDKARGVFIDWYKKEAFNIISERVKWYAQKSNLKYSKINITNAQKRWGSCSSNGNLNFSYRLIMAPISVIDYVVVHELAHLKEKNHGKNFWIKVRMLMPDYKKHENWLKRYNYMLLI</sequence>
<organism evidence="2 3">
    <name type="scientific">Thermodesulfobium acidiphilum</name>
    <dbReference type="NCBI Taxonomy" id="1794699"/>
    <lineage>
        <taxon>Bacteria</taxon>
        <taxon>Pseudomonadati</taxon>
        <taxon>Thermodesulfobiota</taxon>
        <taxon>Thermodesulfobiia</taxon>
        <taxon>Thermodesulfobiales</taxon>
        <taxon>Thermodesulfobiaceae</taxon>
        <taxon>Thermodesulfobium</taxon>
    </lineage>
</organism>
<gene>
    <name evidence="2" type="ORF">TDSAC_1689</name>
</gene>
<dbReference type="Proteomes" id="UP000244792">
    <property type="component" value="Chromosome"/>
</dbReference>
<feature type="domain" description="YgjP-like metallopeptidase" evidence="1">
    <location>
        <begin position="15"/>
        <end position="217"/>
    </location>
</feature>
<proteinExistence type="predicted"/>
<evidence type="ECO:0000313" key="2">
    <source>
        <dbReference type="EMBL" id="AWB11025.1"/>
    </source>
</evidence>
<dbReference type="CDD" id="cd07344">
    <property type="entry name" value="M48_yhfN_like"/>
    <property type="match status" value="1"/>
</dbReference>
<dbReference type="AlphaFoldDB" id="A0A2R4W2N8"/>
<dbReference type="InterPro" id="IPR002725">
    <property type="entry name" value="YgjP-like_metallopeptidase"/>
</dbReference>
<dbReference type="OrthoDB" id="9811177at2"/>
<evidence type="ECO:0000313" key="3">
    <source>
        <dbReference type="Proteomes" id="UP000244792"/>
    </source>
</evidence>
<dbReference type="Pfam" id="PF01863">
    <property type="entry name" value="YgjP-like"/>
    <property type="match status" value="1"/>
</dbReference>
<dbReference type="RefSeq" id="WP_108310009.1">
    <property type="nucleotide sequence ID" value="NZ_CP020921.1"/>
</dbReference>
<dbReference type="Gene3D" id="3.30.2010.10">
    <property type="entry name" value="Metalloproteases ('zincins'), catalytic domain"/>
    <property type="match status" value="1"/>
</dbReference>
<accession>A0A2R4W2N8</accession>
<evidence type="ECO:0000259" key="1">
    <source>
        <dbReference type="Pfam" id="PF01863"/>
    </source>
</evidence>
<keyword evidence="3" id="KW-1185">Reference proteome</keyword>
<protein>
    <recommendedName>
        <fullName evidence="1">YgjP-like metallopeptidase domain-containing protein</fullName>
    </recommendedName>
</protein>
<dbReference type="EMBL" id="CP020921">
    <property type="protein sequence ID" value="AWB11025.1"/>
    <property type="molecule type" value="Genomic_DNA"/>
</dbReference>
<dbReference type="PANTHER" id="PTHR30399:SF1">
    <property type="entry name" value="UTP PYROPHOSPHATASE"/>
    <property type="match status" value="1"/>
</dbReference>